<evidence type="ECO:0000313" key="3">
    <source>
        <dbReference type="Proteomes" id="UP000008142"/>
    </source>
</evidence>
<sequence length="191" mass="21513">MGKAYTAWELCEWITVIESANVSAWALDPYVILKSQIIQEGCPNGWATNEIGIKWLTRVSIPATNPRRLGFNVIQKGEFLEAYPAAYVQAFKASTFKKQVNKVKNQMGQGTENPPPPSPLPGRDWRKALIKCEFGMVNTMVMEKKYEDIFTANERERQKCKGSTRIKELDVLILGSSDLMQLEAVGVDNLK</sequence>
<dbReference type="OrthoDB" id="4206436at2759"/>
<accession>F0UFI6</accession>
<protein>
    <submittedName>
        <fullName evidence="2">Transposase</fullName>
    </submittedName>
</protein>
<dbReference type="AlphaFoldDB" id="F0UFI6"/>
<dbReference type="HOGENOM" id="CLU_1421060_0_0_1"/>
<name>F0UFI6_AJEC8</name>
<dbReference type="STRING" id="544711.F0UFI6"/>
<evidence type="ECO:0000256" key="1">
    <source>
        <dbReference type="SAM" id="MobiDB-lite"/>
    </source>
</evidence>
<feature type="compositionally biased region" description="Polar residues" evidence="1">
    <location>
        <begin position="102"/>
        <end position="112"/>
    </location>
</feature>
<dbReference type="EMBL" id="DS990638">
    <property type="protein sequence ID" value="EGC44146.1"/>
    <property type="molecule type" value="Genomic_DNA"/>
</dbReference>
<dbReference type="Proteomes" id="UP000008142">
    <property type="component" value="Unassembled WGS sequence"/>
</dbReference>
<feature type="region of interest" description="Disordered" evidence="1">
    <location>
        <begin position="102"/>
        <end position="122"/>
    </location>
</feature>
<gene>
    <name evidence="2" type="ORF">HCEG_03361</name>
</gene>
<proteinExistence type="predicted"/>
<reference evidence="3" key="1">
    <citation type="submission" date="2008-07" db="EMBL/GenBank/DDBJ databases">
        <title>Annotation of Ajellomyces capsulatus strain H88.</title>
        <authorList>
            <person name="Champion M."/>
            <person name="Cuomo C."/>
            <person name="Ma L.-J."/>
            <person name="Henn M.R."/>
            <person name="Sil A."/>
            <person name="Goldman B."/>
            <person name="Young S.K."/>
            <person name="Kodira C.D."/>
            <person name="Zeng Q."/>
            <person name="Koehrsen M."/>
            <person name="Alvarado L."/>
            <person name="Berlin A."/>
            <person name="Borenstein D."/>
            <person name="Chen Z."/>
            <person name="Engels R."/>
            <person name="Freedman E."/>
            <person name="Gellesch M."/>
            <person name="Goldberg J."/>
            <person name="Griggs A."/>
            <person name="Gujja S."/>
            <person name="Heiman D."/>
            <person name="Hepburn T."/>
            <person name="Howarth C."/>
            <person name="Jen D."/>
            <person name="Larson L."/>
            <person name="Lewis B."/>
            <person name="Mehta T."/>
            <person name="Park D."/>
            <person name="Pearson M."/>
            <person name="Roberts A."/>
            <person name="Saif S."/>
            <person name="Shea T."/>
            <person name="Shenoy N."/>
            <person name="Sisk P."/>
            <person name="Stolte C."/>
            <person name="Sykes S."/>
            <person name="Walk T."/>
            <person name="White J."/>
            <person name="Yandava C."/>
            <person name="Klein B."/>
            <person name="McEwen J.G."/>
            <person name="Puccia R."/>
            <person name="Goldman G.H."/>
            <person name="Felipe M.S."/>
            <person name="Nino-Vega G."/>
            <person name="San-Blas G."/>
            <person name="Taylor J."/>
            <person name="Mendoza L."/>
            <person name="Galagan J."/>
            <person name="Nusbaum C."/>
            <person name="Birren B."/>
        </authorList>
    </citation>
    <scope>NUCLEOTIDE SEQUENCE [LARGE SCALE GENOMIC DNA]</scope>
    <source>
        <strain evidence="3">H88</strain>
    </source>
</reference>
<organism evidence="3">
    <name type="scientific">Ajellomyces capsulatus (strain H88)</name>
    <name type="common">Darling's disease fungus</name>
    <name type="synonym">Histoplasma capsulatum</name>
    <dbReference type="NCBI Taxonomy" id="544711"/>
    <lineage>
        <taxon>Eukaryota</taxon>
        <taxon>Fungi</taxon>
        <taxon>Dikarya</taxon>
        <taxon>Ascomycota</taxon>
        <taxon>Pezizomycotina</taxon>
        <taxon>Eurotiomycetes</taxon>
        <taxon>Eurotiomycetidae</taxon>
        <taxon>Onygenales</taxon>
        <taxon>Ajellomycetaceae</taxon>
        <taxon>Histoplasma</taxon>
    </lineage>
</organism>
<evidence type="ECO:0000313" key="2">
    <source>
        <dbReference type="EMBL" id="EGC44146.1"/>
    </source>
</evidence>